<accession>A0ABR4MMJ7</accession>
<sequence>MRFAVTALLAATVVMASTGESDDDDYYPQTRTVWVGGDNKISPQELWANVGDKIEFHFLSGPHSVVEANYFDPCQHNGGFASGHFSTDYSDHQNSDVFVIEIEDNSPLWYYDGAESECMDGAVGVINPPSSGSRTIAGFKRGASVERSSSNPIEHQGGSVITL</sequence>
<dbReference type="InterPro" id="IPR052953">
    <property type="entry name" value="Ser-rich/MCO-related"/>
</dbReference>
<reference evidence="2 3" key="1">
    <citation type="submission" date="2020-05" db="EMBL/GenBank/DDBJ databases">
        <title>Ceratocystis lukuohia genome.</title>
        <authorList>
            <person name="Harrington T.C."/>
            <person name="Kim K."/>
            <person name="Mayers C.G."/>
        </authorList>
    </citation>
    <scope>NUCLEOTIDE SEQUENCE [LARGE SCALE GENOMIC DNA]</scope>
    <source>
        <strain evidence="2 3">C4212</strain>
    </source>
</reference>
<dbReference type="Gene3D" id="2.60.40.420">
    <property type="entry name" value="Cupredoxins - blue copper proteins"/>
    <property type="match status" value="1"/>
</dbReference>
<feature type="signal peptide" evidence="1">
    <location>
        <begin position="1"/>
        <end position="16"/>
    </location>
</feature>
<dbReference type="GeneID" id="98117747"/>
<keyword evidence="3" id="KW-1185">Reference proteome</keyword>
<dbReference type="Proteomes" id="UP001610728">
    <property type="component" value="Unassembled WGS sequence"/>
</dbReference>
<protein>
    <submittedName>
        <fullName evidence="2">GPI-anchored cupredoxin</fullName>
    </submittedName>
</protein>
<evidence type="ECO:0000313" key="2">
    <source>
        <dbReference type="EMBL" id="KAL2889429.1"/>
    </source>
</evidence>
<feature type="chain" id="PRO_5045045418" evidence="1">
    <location>
        <begin position="17"/>
        <end position="163"/>
    </location>
</feature>
<dbReference type="PANTHER" id="PTHR34883:SF15">
    <property type="entry name" value="EXTRACELLULAR SERINE-RICH PROTEIN"/>
    <property type="match status" value="1"/>
</dbReference>
<evidence type="ECO:0000256" key="1">
    <source>
        <dbReference type="SAM" id="SignalP"/>
    </source>
</evidence>
<dbReference type="PANTHER" id="PTHR34883">
    <property type="entry name" value="SERINE-RICH PROTEIN, PUTATIVE-RELATED-RELATED"/>
    <property type="match status" value="1"/>
</dbReference>
<keyword evidence="1" id="KW-0732">Signal</keyword>
<dbReference type="RefSeq" id="XP_070860609.1">
    <property type="nucleotide sequence ID" value="XM_071000527.1"/>
</dbReference>
<organism evidence="2 3">
    <name type="scientific">Ceratocystis lukuohia</name>
    <dbReference type="NCBI Taxonomy" id="2019550"/>
    <lineage>
        <taxon>Eukaryota</taxon>
        <taxon>Fungi</taxon>
        <taxon>Dikarya</taxon>
        <taxon>Ascomycota</taxon>
        <taxon>Pezizomycotina</taxon>
        <taxon>Sordariomycetes</taxon>
        <taxon>Hypocreomycetidae</taxon>
        <taxon>Microascales</taxon>
        <taxon>Ceratocystidaceae</taxon>
        <taxon>Ceratocystis</taxon>
    </lineage>
</organism>
<evidence type="ECO:0000313" key="3">
    <source>
        <dbReference type="Proteomes" id="UP001610728"/>
    </source>
</evidence>
<comment type="caution">
    <text evidence="2">The sequence shown here is derived from an EMBL/GenBank/DDBJ whole genome shotgun (WGS) entry which is preliminary data.</text>
</comment>
<dbReference type="InterPro" id="IPR008972">
    <property type="entry name" value="Cupredoxin"/>
</dbReference>
<proteinExistence type="predicted"/>
<gene>
    <name evidence="2" type="ORF">HOO65_030930</name>
</gene>
<dbReference type="SUPFAM" id="SSF49503">
    <property type="entry name" value="Cupredoxins"/>
    <property type="match status" value="1"/>
</dbReference>
<dbReference type="EMBL" id="JABSNW010000003">
    <property type="protein sequence ID" value="KAL2889429.1"/>
    <property type="molecule type" value="Genomic_DNA"/>
</dbReference>
<name>A0ABR4MMJ7_9PEZI</name>